<dbReference type="RefSeq" id="WP_182803668.1">
    <property type="nucleotide sequence ID" value="NZ_CP060007.1"/>
</dbReference>
<protein>
    <recommendedName>
        <fullName evidence="3">Alpha-1,2-fucosyltransferase</fullName>
    </recommendedName>
</protein>
<dbReference type="PANTHER" id="PTHR13132:SF29">
    <property type="entry name" value="ALPHA-(1,6)-FUCOSYLTRANSFERASE"/>
    <property type="match status" value="1"/>
</dbReference>
<dbReference type="KEGG" id="lacs:H4075_02035"/>
<accession>A0A7G5XHP3</accession>
<proteinExistence type="predicted"/>
<dbReference type="GO" id="GO:0006487">
    <property type="term" value="P:protein N-linked glycosylation"/>
    <property type="evidence" value="ECO:0007669"/>
    <property type="project" value="TreeGrafter"/>
</dbReference>
<organism evidence="1 2">
    <name type="scientific">Lacibacter sediminis</name>
    <dbReference type="NCBI Taxonomy" id="2760713"/>
    <lineage>
        <taxon>Bacteria</taxon>
        <taxon>Pseudomonadati</taxon>
        <taxon>Bacteroidota</taxon>
        <taxon>Chitinophagia</taxon>
        <taxon>Chitinophagales</taxon>
        <taxon>Chitinophagaceae</taxon>
        <taxon>Lacibacter</taxon>
    </lineage>
</organism>
<evidence type="ECO:0000313" key="2">
    <source>
        <dbReference type="Proteomes" id="UP000515344"/>
    </source>
</evidence>
<dbReference type="Proteomes" id="UP000515344">
    <property type="component" value="Chromosome"/>
</dbReference>
<dbReference type="AlphaFoldDB" id="A0A7G5XHP3"/>
<evidence type="ECO:0008006" key="3">
    <source>
        <dbReference type="Google" id="ProtNLM"/>
    </source>
</evidence>
<sequence>MTGSTLNIDNEIARQEYQKLNASFSKKLVFHLGAEAGFFSEYNNMIFAMLYCLQEKIRFVLYSEDANFGYRKGWTDYFIPFCEEDVNPHHSTYNKRRPYTYKRRTGKKTVDAAYNTMVAPLVKQRNSLRDQLAKVVYFKETGPFYYTHELWEDFHSREMENKTFHFPDLQIYGDLRSASRRLTELTWIYNHEVKSEIDGIISSLNLPDEYVGLHIRGGDKFVEFDLHEIDTYINKATSLSNCRNAFVLTDDYRIIEQLNQKYPDWHIYTLCDKESRGYFHWDFIKLDKTHIRNQHVRLFASTDVLNKAAFFVGTFNSNVGAYLGVRMDRDKCFGVDFDDWRIF</sequence>
<reference evidence="2" key="1">
    <citation type="submission" date="2020-08" db="EMBL/GenBank/DDBJ databases">
        <title>Lacibacter sp. S13-6-6 genome sequencing.</title>
        <authorList>
            <person name="Jin L."/>
        </authorList>
    </citation>
    <scope>NUCLEOTIDE SEQUENCE [LARGE SCALE GENOMIC DNA]</scope>
    <source>
        <strain evidence="2">S13-6-6</strain>
    </source>
</reference>
<dbReference type="EMBL" id="CP060007">
    <property type="protein sequence ID" value="QNA44996.1"/>
    <property type="molecule type" value="Genomic_DNA"/>
</dbReference>
<keyword evidence="2" id="KW-1185">Reference proteome</keyword>
<dbReference type="PANTHER" id="PTHR13132">
    <property type="entry name" value="ALPHA- 1,6 -FUCOSYLTRANSFERASE"/>
    <property type="match status" value="1"/>
</dbReference>
<evidence type="ECO:0000313" key="1">
    <source>
        <dbReference type="EMBL" id="QNA44996.1"/>
    </source>
</evidence>
<dbReference type="Gene3D" id="3.40.50.11350">
    <property type="match status" value="1"/>
</dbReference>
<dbReference type="GO" id="GO:0046921">
    <property type="term" value="F:alpha-(1-&gt;6)-fucosyltransferase activity"/>
    <property type="evidence" value="ECO:0007669"/>
    <property type="project" value="TreeGrafter"/>
</dbReference>
<name>A0A7G5XHP3_9BACT</name>
<gene>
    <name evidence="1" type="ORF">H4075_02035</name>
</gene>